<dbReference type="PANTHER" id="PTHR31584:SF1">
    <property type="entry name" value="TUMOR PROTEIN P53-INDUCIBLE PROTEIN 11"/>
    <property type="match status" value="1"/>
</dbReference>
<keyword evidence="6 9" id="KW-0472">Membrane</keyword>
<feature type="transmembrane region" description="Helical" evidence="9">
    <location>
        <begin position="88"/>
        <end position="109"/>
    </location>
</feature>
<dbReference type="PANTHER" id="PTHR31584">
    <property type="entry name" value="TUMOR PROTEIN P53-INDUCIBLE PROTEIN 11"/>
    <property type="match status" value="1"/>
</dbReference>
<sequence length="170" mass="19500">MSTSPSNQREEKRDTMEGGDEGSEKTNKVSPRFSRVFNPPTLEKKHSSSDLLSRLKTRKILGVGETDNGDIHRLVVFIWALAGTTEKFYAKAVLSSLLTYHVICTLIYIATGLYREDGFWQQWIPTRIFIRLFLCLTCVVYLQSITSFIPTRGNRYFGNTHHGIQESKEY</sequence>
<dbReference type="GO" id="GO:0016020">
    <property type="term" value="C:membrane"/>
    <property type="evidence" value="ECO:0007669"/>
    <property type="project" value="UniProtKB-SubCell"/>
</dbReference>
<keyword evidence="3" id="KW-0597">Phosphoprotein</keyword>
<keyword evidence="5 9" id="KW-1133">Transmembrane helix</keyword>
<evidence type="ECO:0000313" key="10">
    <source>
        <dbReference type="EMBL" id="KAB7501064.1"/>
    </source>
</evidence>
<protein>
    <recommendedName>
        <fullName evidence="2">Tumor protein p53-inducible protein 11</fullName>
    </recommendedName>
    <alternativeName>
        <fullName evidence="7">p53-induced gene 11 protein</fullName>
    </alternativeName>
</protein>
<feature type="compositionally biased region" description="Basic and acidic residues" evidence="8">
    <location>
        <begin position="8"/>
        <end position="27"/>
    </location>
</feature>
<evidence type="ECO:0000256" key="5">
    <source>
        <dbReference type="ARBA" id="ARBA00022989"/>
    </source>
</evidence>
<dbReference type="OrthoDB" id="6243248at2759"/>
<evidence type="ECO:0000256" key="2">
    <source>
        <dbReference type="ARBA" id="ARBA00019449"/>
    </source>
</evidence>
<evidence type="ECO:0000256" key="7">
    <source>
        <dbReference type="ARBA" id="ARBA00032100"/>
    </source>
</evidence>
<organism evidence="10 11">
    <name type="scientific">Armadillidium nasatum</name>
    <dbReference type="NCBI Taxonomy" id="96803"/>
    <lineage>
        <taxon>Eukaryota</taxon>
        <taxon>Metazoa</taxon>
        <taxon>Ecdysozoa</taxon>
        <taxon>Arthropoda</taxon>
        <taxon>Crustacea</taxon>
        <taxon>Multicrustacea</taxon>
        <taxon>Malacostraca</taxon>
        <taxon>Eumalacostraca</taxon>
        <taxon>Peracarida</taxon>
        <taxon>Isopoda</taxon>
        <taxon>Oniscidea</taxon>
        <taxon>Crinocheta</taxon>
        <taxon>Armadillidiidae</taxon>
        <taxon>Armadillidium</taxon>
    </lineage>
</organism>
<dbReference type="InterPro" id="IPR028266">
    <property type="entry name" value="TP53I11"/>
</dbReference>
<evidence type="ECO:0000256" key="3">
    <source>
        <dbReference type="ARBA" id="ARBA00022553"/>
    </source>
</evidence>
<gene>
    <name evidence="10" type="ORF">Anas_12211</name>
</gene>
<reference evidence="10 11" key="1">
    <citation type="journal article" date="2019" name="PLoS Biol.">
        <title>Sex chromosomes control vertical transmission of feminizing Wolbachia symbionts in an isopod.</title>
        <authorList>
            <person name="Becking T."/>
            <person name="Chebbi M.A."/>
            <person name="Giraud I."/>
            <person name="Moumen B."/>
            <person name="Laverre T."/>
            <person name="Caubet Y."/>
            <person name="Peccoud J."/>
            <person name="Gilbert C."/>
            <person name="Cordaux R."/>
        </authorList>
    </citation>
    <scope>NUCLEOTIDE SEQUENCE [LARGE SCALE GENOMIC DNA]</scope>
    <source>
        <strain evidence="10">ANa2</strain>
        <tissue evidence="10">Whole body excluding digestive tract and cuticle</tissue>
    </source>
</reference>
<keyword evidence="4 9" id="KW-0812">Transmembrane</keyword>
<evidence type="ECO:0000313" key="11">
    <source>
        <dbReference type="Proteomes" id="UP000326759"/>
    </source>
</evidence>
<evidence type="ECO:0000256" key="4">
    <source>
        <dbReference type="ARBA" id="ARBA00022692"/>
    </source>
</evidence>
<evidence type="ECO:0000256" key="1">
    <source>
        <dbReference type="ARBA" id="ARBA00004141"/>
    </source>
</evidence>
<evidence type="ECO:0000256" key="6">
    <source>
        <dbReference type="ARBA" id="ARBA00023136"/>
    </source>
</evidence>
<name>A0A5N5T3G9_9CRUS</name>
<dbReference type="EMBL" id="SEYY01011847">
    <property type="protein sequence ID" value="KAB7501064.1"/>
    <property type="molecule type" value="Genomic_DNA"/>
</dbReference>
<comment type="caution">
    <text evidence="10">The sequence shown here is derived from an EMBL/GenBank/DDBJ whole genome shotgun (WGS) entry which is preliminary data.</text>
</comment>
<comment type="subcellular location">
    <subcellularLocation>
        <location evidence="1">Membrane</location>
        <topology evidence="1">Multi-pass membrane protein</topology>
    </subcellularLocation>
</comment>
<keyword evidence="11" id="KW-1185">Reference proteome</keyword>
<dbReference type="AlphaFoldDB" id="A0A5N5T3G9"/>
<dbReference type="Proteomes" id="UP000326759">
    <property type="component" value="Unassembled WGS sequence"/>
</dbReference>
<feature type="transmembrane region" description="Helical" evidence="9">
    <location>
        <begin position="129"/>
        <end position="149"/>
    </location>
</feature>
<accession>A0A5N5T3G9</accession>
<dbReference type="Pfam" id="PF14936">
    <property type="entry name" value="p53-inducible11"/>
    <property type="match status" value="1"/>
</dbReference>
<feature type="region of interest" description="Disordered" evidence="8">
    <location>
        <begin position="1"/>
        <end position="45"/>
    </location>
</feature>
<evidence type="ECO:0000256" key="9">
    <source>
        <dbReference type="SAM" id="Phobius"/>
    </source>
</evidence>
<proteinExistence type="predicted"/>
<evidence type="ECO:0000256" key="8">
    <source>
        <dbReference type="SAM" id="MobiDB-lite"/>
    </source>
</evidence>